<organism evidence="7 8">
    <name type="scientific">Paenibacillus monticola</name>
    <dbReference type="NCBI Taxonomy" id="2666075"/>
    <lineage>
        <taxon>Bacteria</taxon>
        <taxon>Bacillati</taxon>
        <taxon>Bacillota</taxon>
        <taxon>Bacilli</taxon>
        <taxon>Bacillales</taxon>
        <taxon>Paenibacillaceae</taxon>
        <taxon>Paenibacillus</taxon>
    </lineage>
</organism>
<evidence type="ECO:0000256" key="1">
    <source>
        <dbReference type="ARBA" id="ARBA00010062"/>
    </source>
</evidence>
<dbReference type="Gene3D" id="3.40.50.2300">
    <property type="match status" value="2"/>
</dbReference>
<evidence type="ECO:0000313" key="7">
    <source>
        <dbReference type="EMBL" id="MRN51767.1"/>
    </source>
</evidence>
<keyword evidence="4" id="KW-0029">Amino-acid transport</keyword>
<accession>A0A7X2H1D3</accession>
<evidence type="ECO:0000256" key="5">
    <source>
        <dbReference type="SAM" id="SignalP"/>
    </source>
</evidence>
<feature type="chain" id="PRO_5038907945" evidence="5">
    <location>
        <begin position="22"/>
        <end position="397"/>
    </location>
</feature>
<dbReference type="InterPro" id="IPR051010">
    <property type="entry name" value="BCAA_transport"/>
</dbReference>
<evidence type="ECO:0000256" key="3">
    <source>
        <dbReference type="ARBA" id="ARBA00022729"/>
    </source>
</evidence>
<dbReference type="PANTHER" id="PTHR30483">
    <property type="entry name" value="LEUCINE-SPECIFIC-BINDING PROTEIN"/>
    <property type="match status" value="1"/>
</dbReference>
<dbReference type="GO" id="GO:0006865">
    <property type="term" value="P:amino acid transport"/>
    <property type="evidence" value="ECO:0007669"/>
    <property type="project" value="UniProtKB-KW"/>
</dbReference>
<dbReference type="RefSeq" id="WP_154116598.1">
    <property type="nucleotide sequence ID" value="NZ_WJXB01000001.1"/>
</dbReference>
<evidence type="ECO:0000313" key="8">
    <source>
        <dbReference type="Proteomes" id="UP000463051"/>
    </source>
</evidence>
<proteinExistence type="inferred from homology"/>
<reference evidence="7 8" key="1">
    <citation type="submission" date="2019-11" db="EMBL/GenBank/DDBJ databases">
        <title>Paenibacillus monticola sp. nov., a novel PGPR strain isolated from mountain sample in China.</title>
        <authorList>
            <person name="Zhao Q."/>
            <person name="Li H.-P."/>
            <person name="Zhang J.-L."/>
        </authorList>
    </citation>
    <scope>NUCLEOTIDE SEQUENCE [LARGE SCALE GENOMIC DNA]</scope>
    <source>
        <strain evidence="7 8">LC-T2</strain>
    </source>
</reference>
<dbReference type="PANTHER" id="PTHR30483:SF6">
    <property type="entry name" value="PERIPLASMIC BINDING PROTEIN OF ABC TRANSPORTER FOR NATURAL AMINO ACIDS"/>
    <property type="match status" value="1"/>
</dbReference>
<dbReference type="InterPro" id="IPR028082">
    <property type="entry name" value="Peripla_BP_I"/>
</dbReference>
<evidence type="ECO:0000256" key="4">
    <source>
        <dbReference type="ARBA" id="ARBA00022970"/>
    </source>
</evidence>
<dbReference type="CDD" id="cd06347">
    <property type="entry name" value="PBP1_ABC_LivK_ligand_binding-like"/>
    <property type="match status" value="1"/>
</dbReference>
<keyword evidence="2" id="KW-0813">Transport</keyword>
<sequence>MKKIGAIILTTVLTAALVAGCGNNTDNNKAANGGNSTAETIKIGMDVELSGGQASFGDSALKGAKLAVKEINDAGGVLGKQIELIEADNASKSEEATRAAQKLITTNKVVAIIGSTTSTNTLGIVPVAEEKGIPLVSSSATNPKVTVDERTGKLNEWVFRASFIDPFQGQVMANYATDTLKAKTAVIYTDTSSDYSKGLQTFFKETFLKNGGTILSEESYQQKDSDFKAVLTRIKESNPDVIYLPGYYEEVGKILKQAREMGITVPFMGGDGWDSPQLAEIAGADALNNTFMSNHYSPEDSAPEVKSFVDAFKAANGDLVPDGMAALGYDAVKLVVDGITRADSTDPTKLRDALAATKDLQLATGKITMNETHDPVKAAVVLKFVDGKQAFEAKVNP</sequence>
<dbReference type="SUPFAM" id="SSF53822">
    <property type="entry name" value="Periplasmic binding protein-like I"/>
    <property type="match status" value="1"/>
</dbReference>
<gene>
    <name evidence="7" type="ORF">GJB61_01960</name>
</gene>
<protein>
    <submittedName>
        <fullName evidence="7">ABC transporter substrate-binding protein</fullName>
    </submittedName>
</protein>
<dbReference type="PRINTS" id="PR00337">
    <property type="entry name" value="LEUILEVALBP"/>
</dbReference>
<evidence type="ECO:0000259" key="6">
    <source>
        <dbReference type="Pfam" id="PF13458"/>
    </source>
</evidence>
<dbReference type="InterPro" id="IPR028081">
    <property type="entry name" value="Leu-bd"/>
</dbReference>
<dbReference type="Pfam" id="PF13458">
    <property type="entry name" value="Peripla_BP_6"/>
    <property type="match status" value="1"/>
</dbReference>
<dbReference type="PROSITE" id="PS51257">
    <property type="entry name" value="PROKAR_LIPOPROTEIN"/>
    <property type="match status" value="1"/>
</dbReference>
<comment type="caution">
    <text evidence="7">The sequence shown here is derived from an EMBL/GenBank/DDBJ whole genome shotgun (WGS) entry which is preliminary data.</text>
</comment>
<evidence type="ECO:0000256" key="2">
    <source>
        <dbReference type="ARBA" id="ARBA00022448"/>
    </source>
</evidence>
<feature type="signal peptide" evidence="5">
    <location>
        <begin position="1"/>
        <end position="21"/>
    </location>
</feature>
<dbReference type="InterPro" id="IPR000709">
    <property type="entry name" value="Leu_Ile_Val-bd"/>
</dbReference>
<comment type="similarity">
    <text evidence="1">Belongs to the leucine-binding protein family.</text>
</comment>
<dbReference type="EMBL" id="WJXB01000001">
    <property type="protein sequence ID" value="MRN51767.1"/>
    <property type="molecule type" value="Genomic_DNA"/>
</dbReference>
<feature type="domain" description="Leucine-binding protein" evidence="6">
    <location>
        <begin position="40"/>
        <end position="386"/>
    </location>
</feature>
<name>A0A7X2H1D3_9BACL</name>
<dbReference type="Proteomes" id="UP000463051">
    <property type="component" value="Unassembled WGS sequence"/>
</dbReference>
<dbReference type="AlphaFoldDB" id="A0A7X2H1D3"/>
<keyword evidence="8" id="KW-1185">Reference proteome</keyword>
<keyword evidence="3 5" id="KW-0732">Signal</keyword>